<evidence type="ECO:0000256" key="1">
    <source>
        <dbReference type="SAM" id="MobiDB-lite"/>
    </source>
</evidence>
<dbReference type="OMA" id="CLNTHAR"/>
<sequence length="407" mass="45283">MSPIDKRFDTSPRHPKIISMVQSAMPGYLLKDDPILSPINMGKKDDNVVFGYLCYFSSQDMAHHPLARRSQDTDSWQRGLLTVCHRWVGLSGVLLFLTSLVSTLPIDSNDVTDSSIDFANKQKPAPNSPLDVTDIDDAEFFVDLNRFTHLLSAHIMAEHLESAVIALSKSLAAQIQSSVQLTSQPSTNYGNSYHQEQQQLQRNYDDEGNNGSGDVDIRLLKEQIQGAVGSYVEDQLPNMWYSHSSFAALDSVSLRSFMETSLLEYCPSTTLSDGDDAQDDNDDVVIRHGCLEAHSTSFSAIVDVYVKENMHSTLVDIVQQDLPQLLVMTDNHIRAVLNHFNSFLLPPHCQLRMTLLSLQDHQAWSGVDNINAILDSITEGENNYLRGGTLIHSIHQYASLSKSSSSP</sequence>
<dbReference type="EMBL" id="LT554318">
    <property type="protein sequence ID" value="SAM03944.1"/>
    <property type="molecule type" value="Genomic_DNA"/>
</dbReference>
<proteinExistence type="predicted"/>
<keyword evidence="3" id="KW-1185">Reference proteome</keyword>
<evidence type="ECO:0000313" key="2">
    <source>
        <dbReference type="EMBL" id="SAM03944.1"/>
    </source>
</evidence>
<feature type="region of interest" description="Disordered" evidence="1">
    <location>
        <begin position="186"/>
        <end position="212"/>
    </location>
</feature>
<dbReference type="AlphaFoldDB" id="A0A163JWD3"/>
<accession>A0A163JWD3</accession>
<reference evidence="2" key="1">
    <citation type="submission" date="2016-04" db="EMBL/GenBank/DDBJ databases">
        <authorList>
            <person name="Evans L.H."/>
            <person name="Alamgir A."/>
            <person name="Owens N."/>
            <person name="Weber N.D."/>
            <person name="Virtaneva K."/>
            <person name="Barbian K."/>
            <person name="Babar A."/>
            <person name="Rosenke K."/>
        </authorList>
    </citation>
    <scope>NUCLEOTIDE SEQUENCE [LARGE SCALE GENOMIC DNA]</scope>
    <source>
        <strain evidence="2">CBS 101.48</strain>
    </source>
</reference>
<gene>
    <name evidence="2" type="primary">ABSGL_09800.1 scaffold 11641</name>
</gene>
<feature type="compositionally biased region" description="Polar residues" evidence="1">
    <location>
        <begin position="186"/>
        <end position="202"/>
    </location>
</feature>
<evidence type="ECO:0000313" key="3">
    <source>
        <dbReference type="Proteomes" id="UP000078561"/>
    </source>
</evidence>
<organism evidence="2">
    <name type="scientific">Absidia glauca</name>
    <name type="common">Pin mould</name>
    <dbReference type="NCBI Taxonomy" id="4829"/>
    <lineage>
        <taxon>Eukaryota</taxon>
        <taxon>Fungi</taxon>
        <taxon>Fungi incertae sedis</taxon>
        <taxon>Mucoromycota</taxon>
        <taxon>Mucoromycotina</taxon>
        <taxon>Mucoromycetes</taxon>
        <taxon>Mucorales</taxon>
        <taxon>Cunninghamellaceae</taxon>
        <taxon>Absidia</taxon>
    </lineage>
</organism>
<name>A0A163JWD3_ABSGL</name>
<protein>
    <submittedName>
        <fullName evidence="2">Uncharacterized protein</fullName>
    </submittedName>
</protein>
<dbReference type="Proteomes" id="UP000078561">
    <property type="component" value="Unassembled WGS sequence"/>
</dbReference>
<dbReference type="OrthoDB" id="2287593at2759"/>
<dbReference type="InParanoid" id="A0A163JWD3"/>